<keyword evidence="2" id="KW-1185">Reference proteome</keyword>
<dbReference type="Gene3D" id="3.40.630.30">
    <property type="match status" value="1"/>
</dbReference>
<dbReference type="RefSeq" id="WP_229781899.1">
    <property type="nucleotide sequence ID" value="NZ_BMOR01000001.1"/>
</dbReference>
<sequence length="56" mass="6628">MGRALMTRMRDELLHLYAMDLGCDYHLVPYYEALGMRRGNLMCTRNYERQDGSLPE</sequence>
<accession>A0ABQ2IVW2</accession>
<proteinExistence type="predicted"/>
<protein>
    <submittedName>
        <fullName evidence="1">Uncharacterized protein</fullName>
    </submittedName>
</protein>
<dbReference type="Proteomes" id="UP000645517">
    <property type="component" value="Unassembled WGS sequence"/>
</dbReference>
<name>A0ABQ2IVW2_9DEIO</name>
<evidence type="ECO:0000313" key="1">
    <source>
        <dbReference type="EMBL" id="GGN29180.1"/>
    </source>
</evidence>
<organism evidence="1 2">
    <name type="scientific">Deinococcus daejeonensis</name>
    <dbReference type="NCBI Taxonomy" id="1007098"/>
    <lineage>
        <taxon>Bacteria</taxon>
        <taxon>Thermotogati</taxon>
        <taxon>Deinococcota</taxon>
        <taxon>Deinococci</taxon>
        <taxon>Deinococcales</taxon>
        <taxon>Deinococcaceae</taxon>
        <taxon>Deinococcus</taxon>
    </lineage>
</organism>
<reference evidence="2" key="1">
    <citation type="journal article" date="2019" name="Int. J. Syst. Evol. Microbiol.">
        <title>The Global Catalogue of Microorganisms (GCM) 10K type strain sequencing project: providing services to taxonomists for standard genome sequencing and annotation.</title>
        <authorList>
            <consortium name="The Broad Institute Genomics Platform"/>
            <consortium name="The Broad Institute Genome Sequencing Center for Infectious Disease"/>
            <person name="Wu L."/>
            <person name="Ma J."/>
        </authorList>
    </citation>
    <scope>NUCLEOTIDE SEQUENCE [LARGE SCALE GENOMIC DNA]</scope>
    <source>
        <strain evidence="2">JCM 16918</strain>
    </source>
</reference>
<evidence type="ECO:0000313" key="2">
    <source>
        <dbReference type="Proteomes" id="UP000645517"/>
    </source>
</evidence>
<comment type="caution">
    <text evidence="1">The sequence shown here is derived from an EMBL/GenBank/DDBJ whole genome shotgun (WGS) entry which is preliminary data.</text>
</comment>
<dbReference type="EMBL" id="BMOR01000001">
    <property type="protein sequence ID" value="GGN29180.1"/>
    <property type="molecule type" value="Genomic_DNA"/>
</dbReference>
<gene>
    <name evidence="1" type="ORF">GCM10010842_03460</name>
</gene>